<keyword evidence="2" id="KW-1185">Reference proteome</keyword>
<reference evidence="2" key="1">
    <citation type="submission" date="2016-10" db="EMBL/GenBank/DDBJ databases">
        <authorList>
            <person name="Varghese N."/>
            <person name="Submissions S."/>
        </authorList>
    </citation>
    <scope>NUCLEOTIDE SEQUENCE [LARGE SCALE GENOMIC DNA]</scope>
    <source>
        <strain evidence="2">CGMCC 1.6474</strain>
    </source>
</reference>
<dbReference type="Proteomes" id="UP000198804">
    <property type="component" value="Unassembled WGS sequence"/>
</dbReference>
<dbReference type="RefSeq" id="WP_091946913.1">
    <property type="nucleotide sequence ID" value="NZ_FOSV01000010.1"/>
</dbReference>
<evidence type="ECO:0000313" key="1">
    <source>
        <dbReference type="EMBL" id="SFL18823.1"/>
    </source>
</evidence>
<proteinExistence type="predicted"/>
<protein>
    <recommendedName>
        <fullName evidence="3">Phage tail protein</fullName>
    </recommendedName>
</protein>
<organism evidence="1 2">
    <name type="scientific">Methylorubrum salsuginis</name>
    <dbReference type="NCBI Taxonomy" id="414703"/>
    <lineage>
        <taxon>Bacteria</taxon>
        <taxon>Pseudomonadati</taxon>
        <taxon>Pseudomonadota</taxon>
        <taxon>Alphaproteobacteria</taxon>
        <taxon>Hyphomicrobiales</taxon>
        <taxon>Methylobacteriaceae</taxon>
        <taxon>Methylorubrum</taxon>
    </lineage>
</organism>
<accession>A0A1I4FMU2</accession>
<name>A0A1I4FMU2_9HYPH</name>
<dbReference type="AlphaFoldDB" id="A0A1I4FMU2"/>
<evidence type="ECO:0000313" key="2">
    <source>
        <dbReference type="Proteomes" id="UP000198804"/>
    </source>
</evidence>
<sequence length="284" mass="31105">MSNVHILFDNPADDGEYSGGGWLINSLNRLKTPLPGEAARSVGASVGSTTFTCDLLTLHALRMFALIGTNLTTAATVRIIVSNAADLTAPVLDVTVPAYQPNVPWGSMPWGAFPWNGFRSDYKPGGAITLYRHATSVFGRYVRIEISDAANPDKFVQIGRFMCGEPFVPRINMAYGVGLRFLDESVKTKSRGGSVYWDKKPKTRLMTLQLPYLTEGEAWGAAYDLQARLGLTGNLLLVYDPAESTAVRLRRTIYGSLTQLDDIVTASPSVDYPYSWNLAVEELI</sequence>
<evidence type="ECO:0008006" key="3">
    <source>
        <dbReference type="Google" id="ProtNLM"/>
    </source>
</evidence>
<dbReference type="STRING" id="414703.SAMN04488125_110109"/>
<dbReference type="OrthoDB" id="977800at2"/>
<dbReference type="EMBL" id="FOSV01000010">
    <property type="protein sequence ID" value="SFL18823.1"/>
    <property type="molecule type" value="Genomic_DNA"/>
</dbReference>
<gene>
    <name evidence="1" type="ORF">SAMN04488125_110109</name>
</gene>